<proteinExistence type="predicted"/>
<dbReference type="RefSeq" id="XP_016236860.1">
    <property type="nucleotide sequence ID" value="XM_016378183.1"/>
</dbReference>
<feature type="region of interest" description="Disordered" evidence="1">
    <location>
        <begin position="65"/>
        <end position="174"/>
    </location>
</feature>
<dbReference type="AlphaFoldDB" id="A0A0D2BZA5"/>
<feature type="domain" description="Myb-like DNA-binding" evidence="2">
    <location>
        <begin position="16"/>
        <end position="58"/>
    </location>
</feature>
<dbReference type="OrthoDB" id="4151130at2759"/>
<gene>
    <name evidence="3" type="ORF">PV08_03832</name>
</gene>
<evidence type="ECO:0000256" key="1">
    <source>
        <dbReference type="SAM" id="MobiDB-lite"/>
    </source>
</evidence>
<dbReference type="STRING" id="91928.A0A0D2BZA5"/>
<organism evidence="3 4">
    <name type="scientific">Exophiala spinifera</name>
    <dbReference type="NCBI Taxonomy" id="91928"/>
    <lineage>
        <taxon>Eukaryota</taxon>
        <taxon>Fungi</taxon>
        <taxon>Dikarya</taxon>
        <taxon>Ascomycota</taxon>
        <taxon>Pezizomycotina</taxon>
        <taxon>Eurotiomycetes</taxon>
        <taxon>Chaetothyriomycetidae</taxon>
        <taxon>Chaetothyriales</taxon>
        <taxon>Herpotrichiellaceae</taxon>
        <taxon>Exophiala</taxon>
    </lineage>
</organism>
<dbReference type="InterPro" id="IPR054505">
    <property type="entry name" value="Myb_DNA-bind_8"/>
</dbReference>
<protein>
    <recommendedName>
        <fullName evidence="2">Myb-like DNA-binding domain-containing protein</fullName>
    </recommendedName>
</protein>
<keyword evidence="4" id="KW-1185">Reference proteome</keyword>
<dbReference type="VEuPathDB" id="FungiDB:PV08_03832"/>
<feature type="compositionally biased region" description="Low complexity" evidence="1">
    <location>
        <begin position="78"/>
        <end position="87"/>
    </location>
</feature>
<feature type="compositionally biased region" description="Basic residues" evidence="1">
    <location>
        <begin position="142"/>
        <end position="155"/>
    </location>
</feature>
<dbReference type="Proteomes" id="UP000053328">
    <property type="component" value="Unassembled WGS sequence"/>
</dbReference>
<dbReference type="EMBL" id="KN847494">
    <property type="protein sequence ID" value="KIW16644.1"/>
    <property type="molecule type" value="Genomic_DNA"/>
</dbReference>
<evidence type="ECO:0000313" key="4">
    <source>
        <dbReference type="Proteomes" id="UP000053328"/>
    </source>
</evidence>
<sequence length="174" mass="18707">MAPQESKAAPKPPMTNEAFLVKCIKHSKDKLNVDWDEFAKDTGMSVGGARNKFRLVMRSLEEAGAAWSVKDSQGNPITTTRKTAAAGTKRKANTEAKTKKTKDEKAAGGNGTDSGKTVTATATADARADAEAEEEQEPPSKKVARPRPRAPRKPKAAKEDEQSTEEVQVVVSIE</sequence>
<reference evidence="3 4" key="1">
    <citation type="submission" date="2015-01" db="EMBL/GenBank/DDBJ databases">
        <title>The Genome Sequence of Exophiala spinifera CBS89968.</title>
        <authorList>
            <consortium name="The Broad Institute Genomics Platform"/>
            <person name="Cuomo C."/>
            <person name="de Hoog S."/>
            <person name="Gorbushina A."/>
            <person name="Stielow B."/>
            <person name="Teixiera M."/>
            <person name="Abouelleil A."/>
            <person name="Chapman S.B."/>
            <person name="Priest M."/>
            <person name="Young S.K."/>
            <person name="Wortman J."/>
            <person name="Nusbaum C."/>
            <person name="Birren B."/>
        </authorList>
    </citation>
    <scope>NUCLEOTIDE SEQUENCE [LARGE SCALE GENOMIC DNA]</scope>
    <source>
        <strain evidence="3 4">CBS 89968</strain>
    </source>
</reference>
<name>A0A0D2BZA5_9EURO</name>
<accession>A0A0D2BZA5</accession>
<dbReference type="Pfam" id="PF22980">
    <property type="entry name" value="Myb_DNA-bind_8"/>
    <property type="match status" value="1"/>
</dbReference>
<dbReference type="GeneID" id="27330915"/>
<feature type="compositionally biased region" description="Low complexity" evidence="1">
    <location>
        <begin position="165"/>
        <end position="174"/>
    </location>
</feature>
<evidence type="ECO:0000313" key="3">
    <source>
        <dbReference type="EMBL" id="KIW16644.1"/>
    </source>
</evidence>
<feature type="compositionally biased region" description="Basic and acidic residues" evidence="1">
    <location>
        <begin position="92"/>
        <end position="106"/>
    </location>
</feature>
<evidence type="ECO:0000259" key="2">
    <source>
        <dbReference type="Pfam" id="PF22980"/>
    </source>
</evidence>
<dbReference type="HOGENOM" id="CLU_1540071_0_0_1"/>